<feature type="domain" description="LCCL" evidence="3">
    <location>
        <begin position="332"/>
        <end position="387"/>
    </location>
</feature>
<dbReference type="STRING" id="269621.A0A238FIM3"/>
<dbReference type="InterPro" id="IPR004043">
    <property type="entry name" value="LCCL"/>
</dbReference>
<proteinExistence type="predicted"/>
<keyword evidence="5" id="KW-1185">Reference proteome</keyword>
<evidence type="ECO:0000313" key="5">
    <source>
        <dbReference type="Proteomes" id="UP000198372"/>
    </source>
</evidence>
<evidence type="ECO:0000256" key="2">
    <source>
        <dbReference type="SAM" id="Phobius"/>
    </source>
</evidence>
<accession>A0A238FIM3</accession>
<dbReference type="PANTHER" id="PTHR31331:SF1">
    <property type="entry name" value="CYSTEINE RICH SECRETORY PROTEIN LCCL DOMAIN CONTAINING 2"/>
    <property type="match status" value="1"/>
</dbReference>
<feature type="region of interest" description="Disordered" evidence="1">
    <location>
        <begin position="1"/>
        <end position="36"/>
    </location>
</feature>
<feature type="compositionally biased region" description="Polar residues" evidence="1">
    <location>
        <begin position="1"/>
        <end position="13"/>
    </location>
</feature>
<dbReference type="Proteomes" id="UP000198372">
    <property type="component" value="Unassembled WGS sequence"/>
</dbReference>
<dbReference type="PANTHER" id="PTHR31331">
    <property type="entry name" value="LCCL DOMAIN PROTEIN (AFU_ORTHOLOGUE AFUA_5G08630)"/>
    <property type="match status" value="1"/>
</dbReference>
<evidence type="ECO:0000256" key="1">
    <source>
        <dbReference type="SAM" id="MobiDB-lite"/>
    </source>
</evidence>
<dbReference type="PROSITE" id="PS50820">
    <property type="entry name" value="LCCL"/>
    <property type="match status" value="1"/>
</dbReference>
<feature type="compositionally biased region" description="Polar residues" evidence="1">
    <location>
        <begin position="59"/>
        <end position="72"/>
    </location>
</feature>
<reference evidence="5" key="1">
    <citation type="submission" date="2016-09" db="EMBL/GenBank/DDBJ databases">
        <authorList>
            <person name="Jeantristanb JTB J.-T."/>
            <person name="Ricardo R."/>
        </authorList>
    </citation>
    <scope>NUCLEOTIDE SEQUENCE [LARGE SCALE GENOMIC DNA]</scope>
</reference>
<keyword evidence="2" id="KW-0472">Membrane</keyword>
<dbReference type="InterPro" id="IPR036609">
    <property type="entry name" value="LCCL_sf"/>
</dbReference>
<feature type="transmembrane region" description="Helical" evidence="2">
    <location>
        <begin position="501"/>
        <end position="522"/>
    </location>
</feature>
<dbReference type="Gene3D" id="2.170.130.20">
    <property type="entry name" value="LCCL-like domain"/>
    <property type="match status" value="1"/>
</dbReference>
<keyword evidence="2" id="KW-0812">Transmembrane</keyword>
<evidence type="ECO:0000259" key="3">
    <source>
        <dbReference type="PROSITE" id="PS50820"/>
    </source>
</evidence>
<gene>
    <name evidence="4" type="ORF">BQ2448_6062</name>
</gene>
<dbReference type="AlphaFoldDB" id="A0A238FIM3"/>
<dbReference type="InterPro" id="IPR051957">
    <property type="entry name" value="CRISP-LCCL_domain"/>
</dbReference>
<dbReference type="OrthoDB" id="2533483at2759"/>
<organism evidence="4 5">
    <name type="scientific">Microbotryum intermedium</name>
    <dbReference type="NCBI Taxonomy" id="269621"/>
    <lineage>
        <taxon>Eukaryota</taxon>
        <taxon>Fungi</taxon>
        <taxon>Dikarya</taxon>
        <taxon>Basidiomycota</taxon>
        <taxon>Pucciniomycotina</taxon>
        <taxon>Microbotryomycetes</taxon>
        <taxon>Microbotryales</taxon>
        <taxon>Microbotryaceae</taxon>
        <taxon>Microbotryum</taxon>
    </lineage>
</organism>
<feature type="transmembrane region" description="Helical" evidence="2">
    <location>
        <begin position="240"/>
        <end position="257"/>
    </location>
</feature>
<protein>
    <submittedName>
        <fullName evidence="4">BQ2448_6062 protein</fullName>
    </submittedName>
</protein>
<feature type="transmembrane region" description="Helical" evidence="2">
    <location>
        <begin position="593"/>
        <end position="623"/>
    </location>
</feature>
<feature type="transmembrane region" description="Helical" evidence="2">
    <location>
        <begin position="436"/>
        <end position="454"/>
    </location>
</feature>
<feature type="compositionally biased region" description="Basic residues" evidence="1">
    <location>
        <begin position="98"/>
        <end position="108"/>
    </location>
</feature>
<feature type="region of interest" description="Disordered" evidence="1">
    <location>
        <begin position="97"/>
        <end position="117"/>
    </location>
</feature>
<evidence type="ECO:0000313" key="4">
    <source>
        <dbReference type="EMBL" id="SCV73632.1"/>
    </source>
</evidence>
<feature type="transmembrane region" description="Helical" evidence="2">
    <location>
        <begin position="534"/>
        <end position="552"/>
    </location>
</feature>
<sequence length="748" mass="82091">MHDSSRMTSQSAPRTGATPALDSTQRQEATAAAANSSPFGIQLGMDMSAVRHLPVRASDATNPIESSSSSTNNDKDLEKGDLMDGSAVVLPIADPHHLHPHRHHRRGRGTAAETTPISSSAVSFATDGVGLEPGQATRGRKRTFSRIASSLFLEKLHQFQAYQSAADGVPHRESSIGDDGRHFNGLLEKISSKFPRIGRGLLYLRGPSPPWIQTAIRPWWPQGELFLNRKLAFMQHRRRIVTPIFLLVWLTAFVVLVRESFFDSRTNVGAPAFIVGTSSFWSKDDGCGLNGTGCAPFSNSSLVFRCPSQTLNVELLNYRAVGDQEIIFQPLVVGGGDALATYRADSWICASAIHHGLFGDRKGGCGRLEMSGEFTGFVGGDKNGVRSASFDSTFPSSYRFVDTVTQQGCQDIRDEILGFDVAMSTIFSFFIRPEPAVFFWTLLCMGFWHVVLASDPSSMPPNLERGFKFFLPTLFIGYVLWHSSFRWVVPAFEGAAIERTVWYLGGFWVGLLINVSLAWIPIIRLTASDIAKEPGSLIAVIVLALVVFLCVLNQLRVIRRTGWFYFYIFWYLVGGCIIGILTCIPNLEFRLHHYFFALILLPGCAFVTHPSALFQGLLLGIFLDGAGRWGFDSILQAPSSLVGDGSTGSALPTFLTSATNFTIDQASIFWNAIPDNLAEQWDGFSLIVDDVERYSGTATNYSIAWLNETIPHYFRLAYTASGSSGDFARAATAFISNGTWIDPVSGTS</sequence>
<feature type="region of interest" description="Disordered" evidence="1">
    <location>
        <begin position="59"/>
        <end position="80"/>
    </location>
</feature>
<dbReference type="Pfam" id="PF03815">
    <property type="entry name" value="LCCL"/>
    <property type="match status" value="1"/>
</dbReference>
<dbReference type="SUPFAM" id="SSF69848">
    <property type="entry name" value="LCCL domain"/>
    <property type="match status" value="1"/>
</dbReference>
<feature type="transmembrane region" description="Helical" evidence="2">
    <location>
        <begin position="469"/>
        <end position="489"/>
    </location>
</feature>
<feature type="transmembrane region" description="Helical" evidence="2">
    <location>
        <begin position="564"/>
        <end position="587"/>
    </location>
</feature>
<name>A0A238FIM3_9BASI</name>
<feature type="compositionally biased region" description="Polar residues" evidence="1">
    <location>
        <begin position="21"/>
        <end position="36"/>
    </location>
</feature>
<keyword evidence="2" id="KW-1133">Transmembrane helix</keyword>
<dbReference type="EMBL" id="FMSP01000019">
    <property type="protein sequence ID" value="SCV73632.1"/>
    <property type="molecule type" value="Genomic_DNA"/>
</dbReference>